<proteinExistence type="predicted"/>
<reference evidence="2 3" key="1">
    <citation type="submission" date="2024-01" db="EMBL/GenBank/DDBJ databases">
        <title>The complete chloroplast genome sequence of Lithospermum erythrorhizon: insights into the phylogenetic relationship among Boraginaceae species and the maternal lineages of purple gromwells.</title>
        <authorList>
            <person name="Okada T."/>
            <person name="Watanabe K."/>
        </authorList>
    </citation>
    <scope>NUCLEOTIDE SEQUENCE [LARGE SCALE GENOMIC DNA]</scope>
</reference>
<gene>
    <name evidence="2" type="ORF">LIER_15585</name>
</gene>
<feature type="region of interest" description="Disordered" evidence="1">
    <location>
        <begin position="1"/>
        <end position="22"/>
    </location>
</feature>
<evidence type="ECO:0000313" key="3">
    <source>
        <dbReference type="Proteomes" id="UP001454036"/>
    </source>
</evidence>
<evidence type="ECO:0000313" key="2">
    <source>
        <dbReference type="EMBL" id="GAA0158612.1"/>
    </source>
</evidence>
<keyword evidence="3" id="KW-1185">Reference proteome</keyword>
<dbReference type="Proteomes" id="UP001454036">
    <property type="component" value="Unassembled WGS sequence"/>
</dbReference>
<organism evidence="2 3">
    <name type="scientific">Lithospermum erythrorhizon</name>
    <name type="common">Purple gromwell</name>
    <name type="synonym">Lithospermum officinale var. erythrorhizon</name>
    <dbReference type="NCBI Taxonomy" id="34254"/>
    <lineage>
        <taxon>Eukaryota</taxon>
        <taxon>Viridiplantae</taxon>
        <taxon>Streptophyta</taxon>
        <taxon>Embryophyta</taxon>
        <taxon>Tracheophyta</taxon>
        <taxon>Spermatophyta</taxon>
        <taxon>Magnoliopsida</taxon>
        <taxon>eudicotyledons</taxon>
        <taxon>Gunneridae</taxon>
        <taxon>Pentapetalae</taxon>
        <taxon>asterids</taxon>
        <taxon>lamiids</taxon>
        <taxon>Boraginales</taxon>
        <taxon>Boraginaceae</taxon>
        <taxon>Boraginoideae</taxon>
        <taxon>Lithospermeae</taxon>
        <taxon>Lithospermum</taxon>
    </lineage>
</organism>
<accession>A0AAV3Q637</accession>
<feature type="compositionally biased region" description="Polar residues" evidence="1">
    <location>
        <begin position="10"/>
        <end position="21"/>
    </location>
</feature>
<sequence>MHMRSKPRGSDTSNLKTSNHRLSGGHLITKGPYASLHLVEFLYQNVRLVLRLPQGGTNLPNGLFFMKQLGRKLICGCSSSNKFVVNLRLSSFALNLLNTASFRKDNLQLLAMIRQVLSGKLCKSPKRGQNALLFCQKSLIRSTLHKRAQLHRATRRLSLKMDLIR</sequence>
<dbReference type="EMBL" id="BAABME010003392">
    <property type="protein sequence ID" value="GAA0158612.1"/>
    <property type="molecule type" value="Genomic_DNA"/>
</dbReference>
<name>A0AAV3Q637_LITER</name>
<dbReference type="AlphaFoldDB" id="A0AAV3Q637"/>
<protein>
    <submittedName>
        <fullName evidence="2">Uncharacterized protein</fullName>
    </submittedName>
</protein>
<evidence type="ECO:0000256" key="1">
    <source>
        <dbReference type="SAM" id="MobiDB-lite"/>
    </source>
</evidence>
<comment type="caution">
    <text evidence="2">The sequence shown here is derived from an EMBL/GenBank/DDBJ whole genome shotgun (WGS) entry which is preliminary data.</text>
</comment>